<evidence type="ECO:0000313" key="2">
    <source>
        <dbReference type="EMBL" id="CAL1403096.1"/>
    </source>
</evidence>
<dbReference type="AlphaFoldDB" id="A0AAV2FXQ9"/>
<feature type="transmembrane region" description="Helical" evidence="1">
    <location>
        <begin position="12"/>
        <end position="33"/>
    </location>
</feature>
<feature type="transmembrane region" description="Helical" evidence="1">
    <location>
        <begin position="39"/>
        <end position="60"/>
    </location>
</feature>
<sequence length="110" mass="12276">MIGIGIWITTNLLLWLGEWLKLLILFLLLFSLSCACGSLSFSAVLLLLFLFFIVVVCVLLQGRSGGEEEAVSREKVPREVLCLCRFVVKRKKRSGSVCAKRKGVSGMIKR</sequence>
<gene>
    <name evidence="2" type="ORF">LTRI10_LOCUS43053</name>
</gene>
<evidence type="ECO:0000256" key="1">
    <source>
        <dbReference type="SAM" id="Phobius"/>
    </source>
</evidence>
<accession>A0AAV2FXQ9</accession>
<name>A0AAV2FXQ9_9ROSI</name>
<dbReference type="Proteomes" id="UP001497516">
    <property type="component" value="Chromosome 7"/>
</dbReference>
<proteinExistence type="predicted"/>
<protein>
    <submittedName>
        <fullName evidence="2">Uncharacterized protein</fullName>
    </submittedName>
</protein>
<evidence type="ECO:0000313" key="3">
    <source>
        <dbReference type="Proteomes" id="UP001497516"/>
    </source>
</evidence>
<keyword evidence="1" id="KW-1133">Transmembrane helix</keyword>
<organism evidence="2 3">
    <name type="scientific">Linum trigynum</name>
    <dbReference type="NCBI Taxonomy" id="586398"/>
    <lineage>
        <taxon>Eukaryota</taxon>
        <taxon>Viridiplantae</taxon>
        <taxon>Streptophyta</taxon>
        <taxon>Embryophyta</taxon>
        <taxon>Tracheophyta</taxon>
        <taxon>Spermatophyta</taxon>
        <taxon>Magnoliopsida</taxon>
        <taxon>eudicotyledons</taxon>
        <taxon>Gunneridae</taxon>
        <taxon>Pentapetalae</taxon>
        <taxon>rosids</taxon>
        <taxon>fabids</taxon>
        <taxon>Malpighiales</taxon>
        <taxon>Linaceae</taxon>
        <taxon>Linum</taxon>
    </lineage>
</organism>
<keyword evidence="1" id="KW-0812">Transmembrane</keyword>
<dbReference type="EMBL" id="OZ034820">
    <property type="protein sequence ID" value="CAL1403096.1"/>
    <property type="molecule type" value="Genomic_DNA"/>
</dbReference>
<reference evidence="2 3" key="1">
    <citation type="submission" date="2024-04" db="EMBL/GenBank/DDBJ databases">
        <authorList>
            <person name="Fracassetti M."/>
        </authorList>
    </citation>
    <scope>NUCLEOTIDE SEQUENCE [LARGE SCALE GENOMIC DNA]</scope>
</reference>
<keyword evidence="1" id="KW-0472">Membrane</keyword>
<keyword evidence="3" id="KW-1185">Reference proteome</keyword>